<comment type="similarity">
    <text evidence="3">Belongs to the nicotinamide ribonucleoside (NR) uptake permease (TC 4.B.1) family.</text>
</comment>
<evidence type="ECO:0000256" key="5">
    <source>
        <dbReference type="ARBA" id="ARBA00022448"/>
    </source>
</evidence>
<evidence type="ECO:0000313" key="11">
    <source>
        <dbReference type="EMBL" id="MEX6686939.1"/>
    </source>
</evidence>
<dbReference type="PANTHER" id="PTHR36122">
    <property type="entry name" value="NICOTINAMIDE RIBOSIDE TRANSPORTER PNUC"/>
    <property type="match status" value="1"/>
</dbReference>
<keyword evidence="7 10" id="KW-0812">Transmembrane</keyword>
<evidence type="ECO:0000256" key="7">
    <source>
        <dbReference type="ARBA" id="ARBA00022692"/>
    </source>
</evidence>
<sequence length="223" mass="26194">MKNFFDVSHIFFNIMGYPMSYIEFFGVITGLTAIWLSAKANIWSWPIGIINVILAFILYFQVQLYPDMFLQIFFFVTNIIGWWRWANPRPEEEDKKHQLKVSYMRVSQLTLLMALGLAGTVVVGATASRLHEWFPIVFAKPSAYPYADSFILTMSIVTTFFMIQKKIECWIIWILVDIVATVLYYIKGIKFYSLEYFAFTIIATFGLLHWMKEYKKYQKIGNV</sequence>
<name>A0ABV3ZCK2_9BACT</name>
<proteinExistence type="inferred from homology"/>
<keyword evidence="8 10" id="KW-1133">Transmembrane helix</keyword>
<organism evidence="11 12">
    <name type="scientific">Danxiaibacter flavus</name>
    <dbReference type="NCBI Taxonomy" id="3049108"/>
    <lineage>
        <taxon>Bacteria</taxon>
        <taxon>Pseudomonadati</taxon>
        <taxon>Bacteroidota</taxon>
        <taxon>Chitinophagia</taxon>
        <taxon>Chitinophagales</taxon>
        <taxon>Chitinophagaceae</taxon>
        <taxon>Danxiaibacter</taxon>
    </lineage>
</organism>
<feature type="transmembrane region" description="Helical" evidence="10">
    <location>
        <begin position="143"/>
        <end position="163"/>
    </location>
</feature>
<evidence type="ECO:0000256" key="8">
    <source>
        <dbReference type="ARBA" id="ARBA00022989"/>
    </source>
</evidence>
<feature type="transmembrane region" description="Helical" evidence="10">
    <location>
        <begin position="106"/>
        <end position="131"/>
    </location>
</feature>
<dbReference type="Pfam" id="PF04973">
    <property type="entry name" value="NMN_transporter"/>
    <property type="match status" value="1"/>
</dbReference>
<evidence type="ECO:0000256" key="1">
    <source>
        <dbReference type="ARBA" id="ARBA00002672"/>
    </source>
</evidence>
<dbReference type="InterPro" id="IPR006419">
    <property type="entry name" value="NMN_transpt_PnuC"/>
</dbReference>
<feature type="transmembrane region" description="Helical" evidence="10">
    <location>
        <begin position="170"/>
        <end position="186"/>
    </location>
</feature>
<evidence type="ECO:0000256" key="9">
    <source>
        <dbReference type="ARBA" id="ARBA00023136"/>
    </source>
</evidence>
<evidence type="ECO:0000256" key="10">
    <source>
        <dbReference type="SAM" id="Phobius"/>
    </source>
</evidence>
<keyword evidence="6" id="KW-1003">Cell membrane</keyword>
<keyword evidence="5" id="KW-0813">Transport</keyword>
<feature type="transmembrane region" description="Helical" evidence="10">
    <location>
        <begin position="192"/>
        <end position="210"/>
    </location>
</feature>
<evidence type="ECO:0000256" key="6">
    <source>
        <dbReference type="ARBA" id="ARBA00022475"/>
    </source>
</evidence>
<feature type="transmembrane region" description="Helical" evidence="10">
    <location>
        <begin position="68"/>
        <end position="85"/>
    </location>
</feature>
<comment type="subcellular location">
    <subcellularLocation>
        <location evidence="2">Cell membrane</location>
        <topology evidence="2">Multi-pass membrane protein</topology>
    </subcellularLocation>
</comment>
<evidence type="ECO:0000256" key="3">
    <source>
        <dbReference type="ARBA" id="ARBA00006669"/>
    </source>
</evidence>
<protein>
    <recommendedName>
        <fullName evidence="4">Nicotinamide riboside transporter PnuC</fullName>
    </recommendedName>
</protein>
<accession>A0ABV3ZCK2</accession>
<dbReference type="Proteomes" id="UP001560573">
    <property type="component" value="Unassembled WGS sequence"/>
</dbReference>
<evidence type="ECO:0000313" key="12">
    <source>
        <dbReference type="Proteomes" id="UP001560573"/>
    </source>
</evidence>
<dbReference type="NCBIfam" id="TIGR01528">
    <property type="entry name" value="NMN_trans_PnuC"/>
    <property type="match status" value="1"/>
</dbReference>
<keyword evidence="12" id="KW-1185">Reference proteome</keyword>
<dbReference type="EMBL" id="JAULBC010000001">
    <property type="protein sequence ID" value="MEX6686939.1"/>
    <property type="molecule type" value="Genomic_DNA"/>
</dbReference>
<dbReference type="RefSeq" id="WP_369328335.1">
    <property type="nucleotide sequence ID" value="NZ_JAULBC010000001.1"/>
</dbReference>
<feature type="transmembrane region" description="Helical" evidence="10">
    <location>
        <begin position="45"/>
        <end position="62"/>
    </location>
</feature>
<evidence type="ECO:0000256" key="2">
    <source>
        <dbReference type="ARBA" id="ARBA00004651"/>
    </source>
</evidence>
<reference evidence="11 12" key="1">
    <citation type="submission" date="2023-07" db="EMBL/GenBank/DDBJ databases">
        <authorList>
            <person name="Lian W.-H."/>
        </authorList>
    </citation>
    <scope>NUCLEOTIDE SEQUENCE [LARGE SCALE GENOMIC DNA]</scope>
    <source>
        <strain evidence="11 12">SYSU DXS3180</strain>
    </source>
</reference>
<evidence type="ECO:0000256" key="4">
    <source>
        <dbReference type="ARBA" id="ARBA00017522"/>
    </source>
</evidence>
<comment type="caution">
    <text evidence="11">The sequence shown here is derived from an EMBL/GenBank/DDBJ whole genome shotgun (WGS) entry which is preliminary data.</text>
</comment>
<comment type="function">
    <text evidence="1">Required for nicotinamide riboside transport across the inner membrane.</text>
</comment>
<gene>
    <name evidence="11" type="primary">pnuC</name>
    <name evidence="11" type="ORF">QTN47_05510</name>
</gene>
<dbReference type="PANTHER" id="PTHR36122:SF2">
    <property type="entry name" value="NICOTINAMIDE RIBOSIDE TRANSPORTER PNUC"/>
    <property type="match status" value="1"/>
</dbReference>
<keyword evidence="9 10" id="KW-0472">Membrane</keyword>
<feature type="transmembrane region" description="Helical" evidence="10">
    <location>
        <begin position="20"/>
        <end position="38"/>
    </location>
</feature>